<organism evidence="7 8">
    <name type="scientific">Tricholomella constricta</name>
    <dbReference type="NCBI Taxonomy" id="117010"/>
    <lineage>
        <taxon>Eukaryota</taxon>
        <taxon>Fungi</taxon>
        <taxon>Dikarya</taxon>
        <taxon>Basidiomycota</taxon>
        <taxon>Agaricomycotina</taxon>
        <taxon>Agaricomycetes</taxon>
        <taxon>Agaricomycetidae</taxon>
        <taxon>Agaricales</taxon>
        <taxon>Tricholomatineae</taxon>
        <taxon>Lyophyllaceae</taxon>
        <taxon>Tricholomella</taxon>
    </lineage>
</organism>
<dbReference type="OrthoDB" id="2410195at2759"/>
<evidence type="ECO:0000256" key="2">
    <source>
        <dbReference type="ARBA" id="ARBA00022679"/>
    </source>
</evidence>
<feature type="signal peptide" evidence="4">
    <location>
        <begin position="1"/>
        <end position="20"/>
    </location>
</feature>
<dbReference type="Pfam" id="PF08100">
    <property type="entry name" value="Dimerisation"/>
    <property type="match status" value="1"/>
</dbReference>
<dbReference type="GO" id="GO:0046983">
    <property type="term" value="F:protein dimerization activity"/>
    <property type="evidence" value="ECO:0007669"/>
    <property type="project" value="InterPro"/>
</dbReference>
<dbReference type="Gene3D" id="1.10.10.10">
    <property type="entry name" value="Winged helix-like DNA-binding domain superfamily/Winged helix DNA-binding domain"/>
    <property type="match status" value="1"/>
</dbReference>
<gene>
    <name evidence="7" type="ORF">D9615_001582</name>
</gene>
<feature type="domain" description="O-methyltransferase C-terminal" evidence="5">
    <location>
        <begin position="259"/>
        <end position="435"/>
    </location>
</feature>
<dbReference type="PANTHER" id="PTHR43712:SF2">
    <property type="entry name" value="O-METHYLTRANSFERASE CICE"/>
    <property type="match status" value="1"/>
</dbReference>
<dbReference type="PANTHER" id="PTHR43712">
    <property type="entry name" value="PUTATIVE (AFU_ORTHOLOGUE AFUA_4G14580)-RELATED"/>
    <property type="match status" value="1"/>
</dbReference>
<evidence type="ECO:0000313" key="8">
    <source>
        <dbReference type="Proteomes" id="UP000565441"/>
    </source>
</evidence>
<dbReference type="SUPFAM" id="SSF46785">
    <property type="entry name" value="Winged helix' DNA-binding domain"/>
    <property type="match status" value="1"/>
</dbReference>
<dbReference type="Proteomes" id="UP000565441">
    <property type="component" value="Unassembled WGS sequence"/>
</dbReference>
<keyword evidence="2" id="KW-0808">Transferase</keyword>
<dbReference type="PROSITE" id="PS51683">
    <property type="entry name" value="SAM_OMT_II"/>
    <property type="match status" value="1"/>
</dbReference>
<protein>
    <recommendedName>
        <fullName evidence="9">S-adenosyl-L-methionine-dependent methyltransferase</fullName>
    </recommendedName>
</protein>
<evidence type="ECO:0008006" key="9">
    <source>
        <dbReference type="Google" id="ProtNLM"/>
    </source>
</evidence>
<evidence type="ECO:0000259" key="5">
    <source>
        <dbReference type="Pfam" id="PF00891"/>
    </source>
</evidence>
<dbReference type="InterPro" id="IPR001077">
    <property type="entry name" value="COMT_C"/>
</dbReference>
<feature type="chain" id="PRO_5034619772" description="S-adenosyl-L-methionine-dependent methyltransferase" evidence="4">
    <location>
        <begin position="21"/>
        <end position="453"/>
    </location>
</feature>
<dbReference type="InterPro" id="IPR012967">
    <property type="entry name" value="COMT_dimerisation"/>
</dbReference>
<evidence type="ECO:0000259" key="6">
    <source>
        <dbReference type="Pfam" id="PF08100"/>
    </source>
</evidence>
<dbReference type="Pfam" id="PF00891">
    <property type="entry name" value="Methyltransf_2"/>
    <property type="match status" value="1"/>
</dbReference>
<dbReference type="InterPro" id="IPR036390">
    <property type="entry name" value="WH_DNA-bd_sf"/>
</dbReference>
<reference evidence="7 8" key="1">
    <citation type="journal article" date="2020" name="ISME J.">
        <title>Uncovering the hidden diversity of litter-decomposition mechanisms in mushroom-forming fungi.</title>
        <authorList>
            <person name="Floudas D."/>
            <person name="Bentzer J."/>
            <person name="Ahren D."/>
            <person name="Johansson T."/>
            <person name="Persson P."/>
            <person name="Tunlid A."/>
        </authorList>
    </citation>
    <scope>NUCLEOTIDE SEQUENCE [LARGE SCALE GENOMIC DNA]</scope>
    <source>
        <strain evidence="7 8">CBS 661.87</strain>
    </source>
</reference>
<keyword evidence="3" id="KW-0949">S-adenosyl-L-methionine</keyword>
<sequence>MASTSPLSALLSIISSGVQTLESAYSKDGLAFPSLDDPFRPTPLDQDAALAETRRLIVAAAAQLIATVRSPVEVLQEYAPGMYMTATLGFVEETNVADIIKEGGAQGLHVKAISLRNGVDESYLARVLRFLATRHVFKEVTPNVFSNNRISSLLVKAKSVQAINEDPVAKYDGAPLASFVASSADVALKSVHLFSPFLQNPGNAAAPFNIAFKTEAKMWDWYEEPGNEWRARRFTAAMKGGGDRFPPQLFTSGIRGDALSPDDVVVDVGGSIGSVALALYKAFPNLRYVVQDLGKQIDEAGKFWEANAPDAVSSGRVLLQVHDFFTPQPVKNAAVYFLRVVIHDWPDHDAKKILSNLRDAAAPSSKLILFDSLAVYSCEDPSSSVPKKVPYPLLGNLGIGGAGFATGLDLQMLTLFNGKERTEDEFRELGRVTGWKLDSVTPGPLATMVFSVI</sequence>
<feature type="domain" description="O-methyltransferase dimerisation" evidence="6">
    <location>
        <begin position="77"/>
        <end position="156"/>
    </location>
</feature>
<dbReference type="InterPro" id="IPR029063">
    <property type="entry name" value="SAM-dependent_MTases_sf"/>
</dbReference>
<keyword evidence="4" id="KW-0732">Signal</keyword>
<evidence type="ECO:0000313" key="7">
    <source>
        <dbReference type="EMBL" id="KAF5386557.1"/>
    </source>
</evidence>
<dbReference type="InterPro" id="IPR016461">
    <property type="entry name" value="COMT-like"/>
</dbReference>
<keyword evidence="8" id="KW-1185">Reference proteome</keyword>
<dbReference type="GO" id="GO:0008171">
    <property type="term" value="F:O-methyltransferase activity"/>
    <property type="evidence" value="ECO:0007669"/>
    <property type="project" value="InterPro"/>
</dbReference>
<dbReference type="AlphaFoldDB" id="A0A8H5MA97"/>
<evidence type="ECO:0000256" key="3">
    <source>
        <dbReference type="ARBA" id="ARBA00022691"/>
    </source>
</evidence>
<name>A0A8H5MA97_9AGAR</name>
<evidence type="ECO:0000256" key="1">
    <source>
        <dbReference type="ARBA" id="ARBA00022603"/>
    </source>
</evidence>
<dbReference type="SUPFAM" id="SSF53335">
    <property type="entry name" value="S-adenosyl-L-methionine-dependent methyltransferases"/>
    <property type="match status" value="1"/>
</dbReference>
<dbReference type="GO" id="GO:0032259">
    <property type="term" value="P:methylation"/>
    <property type="evidence" value="ECO:0007669"/>
    <property type="project" value="UniProtKB-KW"/>
</dbReference>
<dbReference type="Gene3D" id="3.40.50.150">
    <property type="entry name" value="Vaccinia Virus protein VP39"/>
    <property type="match status" value="1"/>
</dbReference>
<dbReference type="InterPro" id="IPR036388">
    <property type="entry name" value="WH-like_DNA-bd_sf"/>
</dbReference>
<comment type="caution">
    <text evidence="7">The sequence shown here is derived from an EMBL/GenBank/DDBJ whole genome shotgun (WGS) entry which is preliminary data.</text>
</comment>
<keyword evidence="1" id="KW-0489">Methyltransferase</keyword>
<accession>A0A8H5MA97</accession>
<evidence type="ECO:0000256" key="4">
    <source>
        <dbReference type="SAM" id="SignalP"/>
    </source>
</evidence>
<proteinExistence type="predicted"/>
<dbReference type="EMBL" id="JAACJP010000002">
    <property type="protein sequence ID" value="KAF5386557.1"/>
    <property type="molecule type" value="Genomic_DNA"/>
</dbReference>